<reference evidence="1 2" key="1">
    <citation type="journal article" date="2014" name="Genome Biol. Evol.">
        <title>The secreted proteins of Achlya hypogyna and Thraustotheca clavata identify the ancestral oomycete secretome and reveal gene acquisitions by horizontal gene transfer.</title>
        <authorList>
            <person name="Misner I."/>
            <person name="Blouin N."/>
            <person name="Leonard G."/>
            <person name="Richards T.A."/>
            <person name="Lane C.E."/>
        </authorList>
    </citation>
    <scope>NUCLEOTIDE SEQUENCE [LARGE SCALE GENOMIC DNA]</scope>
    <source>
        <strain evidence="1 2">ATCC 48635</strain>
    </source>
</reference>
<dbReference type="AlphaFoldDB" id="A0A1V9YUQ3"/>
<comment type="caution">
    <text evidence="1">The sequence shown here is derived from an EMBL/GenBank/DDBJ whole genome shotgun (WGS) entry which is preliminary data.</text>
</comment>
<accession>A0A1V9YUQ3</accession>
<protein>
    <submittedName>
        <fullName evidence="1">Uncharacterized protein</fullName>
    </submittedName>
</protein>
<dbReference type="STRING" id="1202772.A0A1V9YUQ3"/>
<sequence length="186" mass="21077">MRLAFFRKDCARPRVFKAAYLRYAVNGGHASQLRRCQQSRGLKVHPSHLRISPRLRCFPHCDAKCCPHSDYRNCGTSVSVRLVNDDVLVDVVAYARFESLSNDAVLERTVRHASLTSDTRSHAAPRATWLRGMLDRSDGVLAFHFNATRTDGWHYEWTGGASIQKRVEKHVLQVHSPRLAALPARS</sequence>
<dbReference type="EMBL" id="JNBR01000800">
    <property type="protein sequence ID" value="OQR89519.1"/>
    <property type="molecule type" value="Genomic_DNA"/>
</dbReference>
<name>A0A1V9YUQ3_ACHHY</name>
<organism evidence="1 2">
    <name type="scientific">Achlya hypogyna</name>
    <name type="common">Oomycete</name>
    <name type="synonym">Protoachlya hypogyna</name>
    <dbReference type="NCBI Taxonomy" id="1202772"/>
    <lineage>
        <taxon>Eukaryota</taxon>
        <taxon>Sar</taxon>
        <taxon>Stramenopiles</taxon>
        <taxon>Oomycota</taxon>
        <taxon>Saprolegniomycetes</taxon>
        <taxon>Saprolegniales</taxon>
        <taxon>Achlyaceae</taxon>
        <taxon>Achlya</taxon>
    </lineage>
</organism>
<evidence type="ECO:0000313" key="2">
    <source>
        <dbReference type="Proteomes" id="UP000243579"/>
    </source>
</evidence>
<dbReference type="Proteomes" id="UP000243579">
    <property type="component" value="Unassembled WGS sequence"/>
</dbReference>
<proteinExistence type="predicted"/>
<evidence type="ECO:0000313" key="1">
    <source>
        <dbReference type="EMBL" id="OQR89519.1"/>
    </source>
</evidence>
<keyword evidence="2" id="KW-1185">Reference proteome</keyword>
<gene>
    <name evidence="1" type="ORF">ACHHYP_06239</name>
</gene>